<organism evidence="1 2">
    <name type="scientific">Paxillus rubicundulus Ve08.2h10</name>
    <dbReference type="NCBI Taxonomy" id="930991"/>
    <lineage>
        <taxon>Eukaryota</taxon>
        <taxon>Fungi</taxon>
        <taxon>Dikarya</taxon>
        <taxon>Basidiomycota</taxon>
        <taxon>Agaricomycotina</taxon>
        <taxon>Agaricomycetes</taxon>
        <taxon>Agaricomycetidae</taxon>
        <taxon>Boletales</taxon>
        <taxon>Paxilineae</taxon>
        <taxon>Paxillaceae</taxon>
        <taxon>Paxillus</taxon>
    </lineage>
</organism>
<dbReference type="AlphaFoldDB" id="A0A0D0D775"/>
<proteinExistence type="predicted"/>
<dbReference type="HOGENOM" id="CLU_001650_16_0_1"/>
<sequence length="59" mass="6871">TKPIQWKYHFVQDNLVGKGKAIEKMQCPFLVLGDDMVADILTKPLIQEQHWKFVWGMGL</sequence>
<reference evidence="2" key="2">
    <citation type="submission" date="2015-01" db="EMBL/GenBank/DDBJ databases">
        <title>Evolutionary Origins and Diversification of the Mycorrhizal Mutualists.</title>
        <authorList>
            <consortium name="DOE Joint Genome Institute"/>
            <consortium name="Mycorrhizal Genomics Consortium"/>
            <person name="Kohler A."/>
            <person name="Kuo A."/>
            <person name="Nagy L.G."/>
            <person name="Floudas D."/>
            <person name="Copeland A."/>
            <person name="Barry K.W."/>
            <person name="Cichocki N."/>
            <person name="Veneault-Fourrey C."/>
            <person name="LaButti K."/>
            <person name="Lindquist E.A."/>
            <person name="Lipzen A."/>
            <person name="Lundell T."/>
            <person name="Morin E."/>
            <person name="Murat C."/>
            <person name="Riley R."/>
            <person name="Ohm R."/>
            <person name="Sun H."/>
            <person name="Tunlid A."/>
            <person name="Henrissat B."/>
            <person name="Grigoriev I.V."/>
            <person name="Hibbett D.S."/>
            <person name="Martin F."/>
        </authorList>
    </citation>
    <scope>NUCLEOTIDE SEQUENCE [LARGE SCALE GENOMIC DNA]</scope>
    <source>
        <strain evidence="2">Ve08.2h10</strain>
    </source>
</reference>
<protein>
    <submittedName>
        <fullName evidence="1">Uncharacterized protein</fullName>
    </submittedName>
</protein>
<dbReference type="EMBL" id="KN826257">
    <property type="protein sequence ID" value="KIK79521.1"/>
    <property type="molecule type" value="Genomic_DNA"/>
</dbReference>
<gene>
    <name evidence="1" type="ORF">PAXRUDRAFT_161122</name>
</gene>
<evidence type="ECO:0000313" key="2">
    <source>
        <dbReference type="Proteomes" id="UP000054538"/>
    </source>
</evidence>
<keyword evidence="2" id="KW-1185">Reference proteome</keyword>
<evidence type="ECO:0000313" key="1">
    <source>
        <dbReference type="EMBL" id="KIK79521.1"/>
    </source>
</evidence>
<name>A0A0D0D775_9AGAM</name>
<accession>A0A0D0D775</accession>
<dbReference type="OrthoDB" id="3344688at2759"/>
<feature type="non-terminal residue" evidence="1">
    <location>
        <position position="59"/>
    </location>
</feature>
<dbReference type="Proteomes" id="UP000054538">
    <property type="component" value="Unassembled WGS sequence"/>
</dbReference>
<dbReference type="InParanoid" id="A0A0D0D775"/>
<reference evidence="1 2" key="1">
    <citation type="submission" date="2014-04" db="EMBL/GenBank/DDBJ databases">
        <authorList>
            <consortium name="DOE Joint Genome Institute"/>
            <person name="Kuo A."/>
            <person name="Kohler A."/>
            <person name="Jargeat P."/>
            <person name="Nagy L.G."/>
            <person name="Floudas D."/>
            <person name="Copeland A."/>
            <person name="Barry K.W."/>
            <person name="Cichocki N."/>
            <person name="Veneault-Fourrey C."/>
            <person name="LaButti K."/>
            <person name="Lindquist E.A."/>
            <person name="Lipzen A."/>
            <person name="Lundell T."/>
            <person name="Morin E."/>
            <person name="Murat C."/>
            <person name="Sun H."/>
            <person name="Tunlid A."/>
            <person name="Henrissat B."/>
            <person name="Grigoriev I.V."/>
            <person name="Hibbett D.S."/>
            <person name="Martin F."/>
            <person name="Nordberg H.P."/>
            <person name="Cantor M.N."/>
            <person name="Hua S.X."/>
        </authorList>
    </citation>
    <scope>NUCLEOTIDE SEQUENCE [LARGE SCALE GENOMIC DNA]</scope>
    <source>
        <strain evidence="1 2">Ve08.2h10</strain>
    </source>
</reference>